<sequence length="391" mass="43905">MPLAALLASSCSAAEYDYVKDLLLRQAQNMNSQTRTAFYNCMWYPNNGNPRSQLTNWMNHIPEREPSFASDPGTYVCNRFALRPIIFDEEFHMETSIEEIEMDGSNYTANPYSPFHLYSTFIAIIDFQNRFSFPFAATATQITNFLKLMLNEISTLALVPMDESTPIQPAAMDTEMTTTTNQTLMDIPEESTVDQSTSMDVVPIGPATTLPPMAPAMDPQIHLATPAVLPRPPIITIIAAARYTLTMYHFPSPRPGMLFPEHHWIDYPDALKEEIQSILLPQLRPAALVPQIAQTAPVISQTAIQPPVVLLPPIALQPTLVPQPPQSTTLLPPMAPEDVQTPQAPSTSAPALDRHGQPIRKPRRYEHSVKRKQHLHEEAEYQKSHKTRMRD</sequence>
<evidence type="ECO:0000256" key="1">
    <source>
        <dbReference type="SAM" id="MobiDB-lite"/>
    </source>
</evidence>
<reference evidence="3" key="1">
    <citation type="submission" date="2022-11" db="UniProtKB">
        <authorList>
            <consortium name="WormBaseParasite"/>
        </authorList>
    </citation>
    <scope>IDENTIFICATION</scope>
</reference>
<dbReference type="WBParaSite" id="nRc.2.0.1.t07809-RA">
    <property type="protein sequence ID" value="nRc.2.0.1.t07809-RA"/>
    <property type="gene ID" value="nRc.2.0.1.g07809"/>
</dbReference>
<proteinExistence type="predicted"/>
<accession>A0A915I2Y0</accession>
<evidence type="ECO:0000313" key="3">
    <source>
        <dbReference type="WBParaSite" id="nRc.2.0.1.t07809-RA"/>
    </source>
</evidence>
<feature type="compositionally biased region" description="Basic residues" evidence="1">
    <location>
        <begin position="357"/>
        <end position="374"/>
    </location>
</feature>
<dbReference type="Proteomes" id="UP000887565">
    <property type="component" value="Unplaced"/>
</dbReference>
<protein>
    <submittedName>
        <fullName evidence="3">Uncharacterized protein</fullName>
    </submittedName>
</protein>
<feature type="compositionally biased region" description="Polar residues" evidence="1">
    <location>
        <begin position="340"/>
        <end position="349"/>
    </location>
</feature>
<feature type="compositionally biased region" description="Low complexity" evidence="1">
    <location>
        <begin position="322"/>
        <end position="332"/>
    </location>
</feature>
<organism evidence="2 3">
    <name type="scientific">Romanomermis culicivorax</name>
    <name type="common">Nematode worm</name>
    <dbReference type="NCBI Taxonomy" id="13658"/>
    <lineage>
        <taxon>Eukaryota</taxon>
        <taxon>Metazoa</taxon>
        <taxon>Ecdysozoa</taxon>
        <taxon>Nematoda</taxon>
        <taxon>Enoplea</taxon>
        <taxon>Dorylaimia</taxon>
        <taxon>Mermithida</taxon>
        <taxon>Mermithoidea</taxon>
        <taxon>Mermithidae</taxon>
        <taxon>Romanomermis</taxon>
    </lineage>
</organism>
<keyword evidence="2" id="KW-1185">Reference proteome</keyword>
<evidence type="ECO:0000313" key="2">
    <source>
        <dbReference type="Proteomes" id="UP000887565"/>
    </source>
</evidence>
<dbReference type="AlphaFoldDB" id="A0A915I2Y0"/>
<name>A0A915I2Y0_ROMCU</name>
<feature type="region of interest" description="Disordered" evidence="1">
    <location>
        <begin position="322"/>
        <end position="391"/>
    </location>
</feature>